<keyword evidence="2" id="KW-1185">Reference proteome</keyword>
<comment type="caution">
    <text evidence="1">The sequence shown here is derived from an EMBL/GenBank/DDBJ whole genome shotgun (WGS) entry which is preliminary data.</text>
</comment>
<organism evidence="1 2">
    <name type="scientific">Micromonospora craniellae</name>
    <dbReference type="NCBI Taxonomy" id="2294034"/>
    <lineage>
        <taxon>Bacteria</taxon>
        <taxon>Bacillati</taxon>
        <taxon>Actinomycetota</taxon>
        <taxon>Actinomycetes</taxon>
        <taxon>Micromonosporales</taxon>
        <taxon>Micromonosporaceae</taxon>
        <taxon>Micromonospora</taxon>
    </lineage>
</organism>
<name>A0A372FQI8_9ACTN</name>
<dbReference type="AlphaFoldDB" id="A0A372FQI8"/>
<protein>
    <submittedName>
        <fullName evidence="1">Uncharacterized protein</fullName>
    </submittedName>
</protein>
<gene>
    <name evidence="1" type="ORF">D0Q02_30500</name>
</gene>
<evidence type="ECO:0000313" key="1">
    <source>
        <dbReference type="EMBL" id="RFS40488.1"/>
    </source>
</evidence>
<dbReference type="RefSeq" id="WP_117231342.1">
    <property type="nucleotide sequence ID" value="NZ_CP061725.1"/>
</dbReference>
<evidence type="ECO:0000313" key="2">
    <source>
        <dbReference type="Proteomes" id="UP000262621"/>
    </source>
</evidence>
<proteinExistence type="predicted"/>
<sequence>MFDRKHDHERSPGRDLGSAQAVAFVRATVPSIETGHYLLRRSQTARERTWTDVDGALGWLAETYAMHPPDRTLSYLPQEARLHHTRTGLMAGSDAVWHYTTSVGADRVIVYVVICCPHRHHTRTPCPLPPH</sequence>
<dbReference type="EMBL" id="QVFU01000107">
    <property type="protein sequence ID" value="RFS40488.1"/>
    <property type="molecule type" value="Genomic_DNA"/>
</dbReference>
<dbReference type="Proteomes" id="UP000262621">
    <property type="component" value="Unassembled WGS sequence"/>
</dbReference>
<accession>A0A372FQI8</accession>
<reference evidence="1 2" key="1">
    <citation type="submission" date="2018-08" db="EMBL/GenBank/DDBJ databases">
        <title>Verrucosispora craniellae sp. nov., isolated from a marine sponge in the South China Sea.</title>
        <authorList>
            <person name="Li L."/>
            <person name="Lin H.W."/>
        </authorList>
    </citation>
    <scope>NUCLEOTIDE SEQUENCE [LARGE SCALE GENOMIC DNA]</scope>
    <source>
        <strain evidence="1 2">LHW63014</strain>
    </source>
</reference>
<dbReference type="OrthoDB" id="4320824at2"/>